<dbReference type="RefSeq" id="WP_144887525.1">
    <property type="nucleotide sequence ID" value="NZ_VLLE01000005.1"/>
</dbReference>
<dbReference type="AlphaFoldDB" id="A0A562SGW9"/>
<proteinExistence type="predicted"/>
<name>A0A562SGW9_9BACT</name>
<sequence length="129" mass="14423">MKSLFTAIAILLSVATLGQSIRNIEIKTDSVLRINVSPKEMKWLSVSPSCYNLTIESVNQLQRRNDTLTIYDKAIRFIVIDGVLYEVLRSTEVKKVEVSGFLLRSGTYPPGITLTPGYQIFPGPNFKAN</sequence>
<evidence type="ECO:0000313" key="1">
    <source>
        <dbReference type="EMBL" id="TWI80519.1"/>
    </source>
</evidence>
<protein>
    <submittedName>
        <fullName evidence="1">Uncharacterized protein</fullName>
    </submittedName>
</protein>
<gene>
    <name evidence="1" type="ORF">IQ13_3197</name>
</gene>
<keyword evidence="2" id="KW-1185">Reference proteome</keyword>
<dbReference type="EMBL" id="VLLE01000005">
    <property type="protein sequence ID" value="TWI80519.1"/>
    <property type="molecule type" value="Genomic_DNA"/>
</dbReference>
<reference evidence="1 2" key="1">
    <citation type="journal article" date="2015" name="Stand. Genomic Sci.">
        <title>Genomic Encyclopedia of Bacterial and Archaeal Type Strains, Phase III: the genomes of soil and plant-associated and newly described type strains.</title>
        <authorList>
            <person name="Whitman W.B."/>
            <person name="Woyke T."/>
            <person name="Klenk H.P."/>
            <person name="Zhou Y."/>
            <person name="Lilburn T.G."/>
            <person name="Beck B.J."/>
            <person name="De Vos P."/>
            <person name="Vandamme P."/>
            <person name="Eisen J.A."/>
            <person name="Garrity G."/>
            <person name="Hugenholtz P."/>
            <person name="Kyrpides N.C."/>
        </authorList>
    </citation>
    <scope>NUCLEOTIDE SEQUENCE [LARGE SCALE GENOMIC DNA]</scope>
    <source>
        <strain evidence="1 2">CGMCC 1.7271</strain>
    </source>
</reference>
<comment type="caution">
    <text evidence="1">The sequence shown here is derived from an EMBL/GenBank/DDBJ whole genome shotgun (WGS) entry which is preliminary data.</text>
</comment>
<evidence type="ECO:0000313" key="2">
    <source>
        <dbReference type="Proteomes" id="UP000316167"/>
    </source>
</evidence>
<organism evidence="1 2">
    <name type="scientific">Lacibacter cauensis</name>
    <dbReference type="NCBI Taxonomy" id="510947"/>
    <lineage>
        <taxon>Bacteria</taxon>
        <taxon>Pseudomonadati</taxon>
        <taxon>Bacteroidota</taxon>
        <taxon>Chitinophagia</taxon>
        <taxon>Chitinophagales</taxon>
        <taxon>Chitinophagaceae</taxon>
        <taxon>Lacibacter</taxon>
    </lineage>
</organism>
<dbReference type="Proteomes" id="UP000316167">
    <property type="component" value="Unassembled WGS sequence"/>
</dbReference>
<accession>A0A562SGW9</accession>